<dbReference type="InterPro" id="IPR036388">
    <property type="entry name" value="WH-like_DNA-bd_sf"/>
</dbReference>
<proteinExistence type="predicted"/>
<dbReference type="Gene3D" id="1.10.10.10">
    <property type="entry name" value="Winged helix-like DNA-binding domain superfamily/Winged helix DNA-binding domain"/>
    <property type="match status" value="1"/>
</dbReference>
<evidence type="ECO:0000313" key="5">
    <source>
        <dbReference type="Proteomes" id="UP000624325"/>
    </source>
</evidence>
<gene>
    <name evidence="4" type="ORF">Air01nite_52070</name>
</gene>
<reference evidence="4 5" key="1">
    <citation type="submission" date="2021-01" db="EMBL/GenBank/DDBJ databases">
        <title>Whole genome shotgun sequence of Asanoa iriomotensis NBRC 100142.</title>
        <authorList>
            <person name="Komaki H."/>
            <person name="Tamura T."/>
        </authorList>
    </citation>
    <scope>NUCLEOTIDE SEQUENCE [LARGE SCALE GENOMIC DNA]</scope>
    <source>
        <strain evidence="4 5">NBRC 100142</strain>
    </source>
</reference>
<dbReference type="EMBL" id="BONC01000042">
    <property type="protein sequence ID" value="GIF59112.1"/>
    <property type="molecule type" value="Genomic_DNA"/>
</dbReference>
<accession>A0ABQ4C8N2</accession>
<evidence type="ECO:0000256" key="1">
    <source>
        <dbReference type="ARBA" id="ARBA00022741"/>
    </source>
</evidence>
<dbReference type="Gene3D" id="3.40.50.300">
    <property type="entry name" value="P-loop containing nucleotide triphosphate hydrolases"/>
    <property type="match status" value="1"/>
</dbReference>
<dbReference type="CDD" id="cd06170">
    <property type="entry name" value="LuxR_C_like"/>
    <property type="match status" value="1"/>
</dbReference>
<keyword evidence="5" id="KW-1185">Reference proteome</keyword>
<protein>
    <submittedName>
        <fullName evidence="4">Transcriptional regulator</fullName>
    </submittedName>
</protein>
<dbReference type="InterPro" id="IPR027417">
    <property type="entry name" value="P-loop_NTPase"/>
</dbReference>
<dbReference type="InterPro" id="IPR016032">
    <property type="entry name" value="Sig_transdc_resp-reg_C-effctor"/>
</dbReference>
<dbReference type="RefSeq" id="WP_203705955.1">
    <property type="nucleotide sequence ID" value="NZ_BAAALU010000003.1"/>
</dbReference>
<dbReference type="Pfam" id="PF00196">
    <property type="entry name" value="GerE"/>
    <property type="match status" value="1"/>
</dbReference>
<evidence type="ECO:0000259" key="3">
    <source>
        <dbReference type="PROSITE" id="PS50043"/>
    </source>
</evidence>
<keyword evidence="2" id="KW-0067">ATP-binding</keyword>
<name>A0ABQ4C8N2_9ACTN</name>
<dbReference type="Gene3D" id="1.25.40.10">
    <property type="entry name" value="Tetratricopeptide repeat domain"/>
    <property type="match status" value="1"/>
</dbReference>
<dbReference type="Pfam" id="PF13191">
    <property type="entry name" value="AAA_16"/>
    <property type="match status" value="1"/>
</dbReference>
<organism evidence="4 5">
    <name type="scientific">Asanoa iriomotensis</name>
    <dbReference type="NCBI Taxonomy" id="234613"/>
    <lineage>
        <taxon>Bacteria</taxon>
        <taxon>Bacillati</taxon>
        <taxon>Actinomycetota</taxon>
        <taxon>Actinomycetes</taxon>
        <taxon>Micromonosporales</taxon>
        <taxon>Micromonosporaceae</taxon>
        <taxon>Asanoa</taxon>
    </lineage>
</organism>
<dbReference type="InterPro" id="IPR041664">
    <property type="entry name" value="AAA_16"/>
</dbReference>
<dbReference type="PRINTS" id="PR00038">
    <property type="entry name" value="HTHLUXR"/>
</dbReference>
<dbReference type="Proteomes" id="UP000624325">
    <property type="component" value="Unassembled WGS sequence"/>
</dbReference>
<dbReference type="PROSITE" id="PS00622">
    <property type="entry name" value="HTH_LUXR_1"/>
    <property type="match status" value="1"/>
</dbReference>
<comment type="caution">
    <text evidence="4">The sequence shown here is derived from an EMBL/GenBank/DDBJ whole genome shotgun (WGS) entry which is preliminary data.</text>
</comment>
<dbReference type="InterPro" id="IPR000792">
    <property type="entry name" value="Tscrpt_reg_LuxR_C"/>
</dbReference>
<keyword evidence="1" id="KW-0547">Nucleotide-binding</keyword>
<evidence type="ECO:0000256" key="2">
    <source>
        <dbReference type="ARBA" id="ARBA00022840"/>
    </source>
</evidence>
<sequence>MERAAVVGRDAVLAEARQTLTAGTSVLLEGDAGIGKTAVWRALVDDARRRDWLVLTCAPTEAEAALPFAALADLIRPLHELVPALPPPQRAAADAVLLADFPDEAVDERAIGAATRSLLEQATAHTKSPLLLALDDAPWLDQPSERAIRFALRRLAPRPRTLVACRTGGTAPATAALDLDDAHRFALAPLGAGALHQIIRDRLGGTLSRSLLARIARDAGGNPLLAIELARAVLRLPQPPGPGEDLPVVASMRQLVADATAALPAPSRAAIRLAALLTVPTVDDLTAAGVAAADLDPAEEAGLLTVRGDAITFAHPVYASTVRAGIPAATRQRMRQALAAAVADPDERARQLAEVATPPDPAVAAELAAAARRQHARGAPAVAADLYERAIELADRDADGWRLAAVQCRFDCGDYTAAGAAADAAAAKLTGDARAEALLLRAMVAWSADDLTGAVTAAEASLASATDALAGRVHAHLSMFHDLPERGRAHANAAIALLTDRGRDRQLLCGALLNLFFHEVREGKAPTELLDRALRLEDGTPSWLSGTVPAIWWKGIDDHDRARARLHDLLAHAVARGDEPWQHEVVTHLGETELLAGRFAAAGRHIAAARELGEMLGTGLVGETWLAGTLDALRGRLDAAGAVADAGLARGRATDEPWSIRIHLQLAGFTHLSAGRPGDAAAAYSELATLLADLGVVEPITQRFEPDWIEACVGAGDLETAQRALDRLAERHARLPRPWTTLGLARSRVLLDTATGADPLPALAALAEARAAVPAGVLPLDRARCLLVAGMAHRRGRRKREAREALETAAAEFAAVGAAAFAERAAAELARTTGRTASSTMELTPTELRVARLAAAGQTNRAIADALFISPKTVEANLARAYRKLGITNRAQLAIAMIQVPPAG</sequence>
<dbReference type="SUPFAM" id="SSF48452">
    <property type="entry name" value="TPR-like"/>
    <property type="match status" value="1"/>
</dbReference>
<dbReference type="SUPFAM" id="SSF46894">
    <property type="entry name" value="C-terminal effector domain of the bipartite response regulators"/>
    <property type="match status" value="1"/>
</dbReference>
<dbReference type="InterPro" id="IPR011990">
    <property type="entry name" value="TPR-like_helical_dom_sf"/>
</dbReference>
<dbReference type="SUPFAM" id="SSF52540">
    <property type="entry name" value="P-loop containing nucleoside triphosphate hydrolases"/>
    <property type="match status" value="1"/>
</dbReference>
<dbReference type="PANTHER" id="PTHR16305:SF35">
    <property type="entry name" value="TRANSCRIPTIONAL ACTIVATOR DOMAIN"/>
    <property type="match status" value="1"/>
</dbReference>
<feature type="domain" description="HTH luxR-type" evidence="3">
    <location>
        <begin position="836"/>
        <end position="901"/>
    </location>
</feature>
<dbReference type="PROSITE" id="PS50043">
    <property type="entry name" value="HTH_LUXR_2"/>
    <property type="match status" value="1"/>
</dbReference>
<dbReference type="PANTHER" id="PTHR16305">
    <property type="entry name" value="TESTICULAR SOLUBLE ADENYLYL CYCLASE"/>
    <property type="match status" value="1"/>
</dbReference>
<evidence type="ECO:0000313" key="4">
    <source>
        <dbReference type="EMBL" id="GIF59112.1"/>
    </source>
</evidence>
<dbReference type="SMART" id="SM00421">
    <property type="entry name" value="HTH_LUXR"/>
    <property type="match status" value="1"/>
</dbReference>